<organism evidence="2 3">
    <name type="scientific">Spirodela intermedia</name>
    <name type="common">Intermediate duckweed</name>
    <dbReference type="NCBI Taxonomy" id="51605"/>
    <lineage>
        <taxon>Eukaryota</taxon>
        <taxon>Viridiplantae</taxon>
        <taxon>Streptophyta</taxon>
        <taxon>Embryophyta</taxon>
        <taxon>Tracheophyta</taxon>
        <taxon>Spermatophyta</taxon>
        <taxon>Magnoliopsida</taxon>
        <taxon>Liliopsida</taxon>
        <taxon>Araceae</taxon>
        <taxon>Lemnoideae</taxon>
        <taxon>Spirodela</taxon>
    </lineage>
</organism>
<protein>
    <submittedName>
        <fullName evidence="2">Uncharacterized protein</fullName>
    </submittedName>
</protein>
<dbReference type="EMBL" id="LR746264">
    <property type="protein sequence ID" value="CAA7388918.1"/>
    <property type="molecule type" value="Genomic_DNA"/>
</dbReference>
<dbReference type="AlphaFoldDB" id="A0A7I8JY93"/>
<dbReference type="PANTHER" id="PTHR33702">
    <property type="entry name" value="BNAA09G40010D PROTEIN"/>
    <property type="match status" value="1"/>
</dbReference>
<evidence type="ECO:0000313" key="3">
    <source>
        <dbReference type="Proteomes" id="UP000663760"/>
    </source>
</evidence>
<feature type="region of interest" description="Disordered" evidence="1">
    <location>
        <begin position="153"/>
        <end position="172"/>
    </location>
</feature>
<evidence type="ECO:0000256" key="1">
    <source>
        <dbReference type="SAM" id="MobiDB-lite"/>
    </source>
</evidence>
<sequence length="172" mass="19073">MEAYGGGGGGGGGLKGYWRRKQYNQLFSGGGGGNRWRETRRRRVVLGGAAAGDPRGATKPRPRRFWRIRVAPKLQVLRQAISPRRFLARLRDAYVRMMLSFASSGGPFSGGGLAYYGTHNPVAELSRPPLKEYDDKMILEMYKSLVAQKHLVPAAGRPTDDPLRSTILHRPH</sequence>
<evidence type="ECO:0000313" key="2">
    <source>
        <dbReference type="EMBL" id="CAA7388918.1"/>
    </source>
</evidence>
<reference evidence="2" key="1">
    <citation type="submission" date="2020-02" db="EMBL/GenBank/DDBJ databases">
        <authorList>
            <person name="Scholz U."/>
            <person name="Mascher M."/>
            <person name="Fiebig A."/>
        </authorList>
    </citation>
    <scope>NUCLEOTIDE SEQUENCE</scope>
</reference>
<dbReference type="Proteomes" id="UP000663760">
    <property type="component" value="Chromosome 1"/>
</dbReference>
<accession>A0A7I8JY93</accession>
<name>A0A7I8JY93_SPIIN</name>
<proteinExistence type="predicted"/>
<keyword evidence="3" id="KW-1185">Reference proteome</keyword>
<dbReference type="PANTHER" id="PTHR33702:SF5">
    <property type="entry name" value="OS01G0308600 PROTEIN"/>
    <property type="match status" value="1"/>
</dbReference>
<gene>
    <name evidence="2" type="ORF">SI8410_01001061</name>
</gene>
<dbReference type="OrthoDB" id="1898021at2759"/>